<name>A0A0N0ZNE3_THESC</name>
<dbReference type="SUPFAM" id="SSF52980">
    <property type="entry name" value="Restriction endonuclease-like"/>
    <property type="match status" value="1"/>
</dbReference>
<dbReference type="Proteomes" id="UP000053099">
    <property type="component" value="Unassembled WGS sequence"/>
</dbReference>
<sequence length="183" mass="20824">MVQPRRFTREEYHRLLEAGVIQEDERVELIEGTVVEMSPIGGQHAAVVKRLNALFHQTLADQALVGVQDPIRLSPLSEPQPDLVLLRPRPDFYAQDHPGPEDIFLLVEVAEASLSYDRQVKLPLYAQARIPEVWLVNLGERRVEVYRNPLGGVYQEMRELGPEDTLSPMAFPQVSLKVRELLP</sequence>
<evidence type="ECO:0000259" key="1">
    <source>
        <dbReference type="Pfam" id="PF05685"/>
    </source>
</evidence>
<dbReference type="PATRIC" id="fig|37636.3.peg.779"/>
<dbReference type="CDD" id="cd06260">
    <property type="entry name" value="DUF820-like"/>
    <property type="match status" value="1"/>
</dbReference>
<dbReference type="AlphaFoldDB" id="A0A0N0ZNE3"/>
<dbReference type="EMBL" id="LJJR01000022">
    <property type="protein sequence ID" value="KPD29404.1"/>
    <property type="molecule type" value="Genomic_DNA"/>
</dbReference>
<gene>
    <name evidence="2" type="ORF">AN926_07990</name>
</gene>
<comment type="caution">
    <text evidence="2">The sequence shown here is derived from an EMBL/GenBank/DDBJ whole genome shotgun (WGS) entry which is preliminary data.</text>
</comment>
<protein>
    <recommendedName>
        <fullName evidence="1">Putative restriction endonuclease domain-containing protein</fullName>
    </recommendedName>
</protein>
<feature type="domain" description="Putative restriction endonuclease" evidence="1">
    <location>
        <begin position="10"/>
        <end position="178"/>
    </location>
</feature>
<dbReference type="InterPro" id="IPR011335">
    <property type="entry name" value="Restrct_endonuc-II-like"/>
</dbReference>
<proteinExistence type="predicted"/>
<dbReference type="PANTHER" id="PTHR35400">
    <property type="entry name" value="SLR1083 PROTEIN"/>
    <property type="match status" value="1"/>
</dbReference>
<dbReference type="Gene3D" id="3.90.1570.10">
    <property type="entry name" value="tt1808, chain A"/>
    <property type="match status" value="1"/>
</dbReference>
<evidence type="ECO:0000313" key="2">
    <source>
        <dbReference type="EMBL" id="KPD29404.1"/>
    </source>
</evidence>
<dbReference type="InterPro" id="IPR012296">
    <property type="entry name" value="Nuclease_put_TT1808"/>
</dbReference>
<accession>A0A0N0ZNE3</accession>
<dbReference type="Pfam" id="PF05685">
    <property type="entry name" value="Uma2"/>
    <property type="match status" value="1"/>
</dbReference>
<dbReference type="PANTHER" id="PTHR35400:SF1">
    <property type="entry name" value="SLR1083 PROTEIN"/>
    <property type="match status" value="1"/>
</dbReference>
<evidence type="ECO:0000313" key="3">
    <source>
        <dbReference type="Proteomes" id="UP000053099"/>
    </source>
</evidence>
<dbReference type="InterPro" id="IPR008538">
    <property type="entry name" value="Uma2"/>
</dbReference>
<reference evidence="2 3" key="1">
    <citation type="submission" date="2015-09" db="EMBL/GenBank/DDBJ databases">
        <title>Draft genome sequence of Thermus scotoductus strain K1 isolated from a geothermal spring in Nagorno-Karabakh, Armenia.</title>
        <authorList>
            <person name="Saghatelyan A."/>
            <person name="Poghosyan L."/>
            <person name="Panosyan H."/>
            <person name="Birkeland N.-K."/>
        </authorList>
    </citation>
    <scope>NUCLEOTIDE SEQUENCE [LARGE SCALE GENOMIC DNA]</scope>
    <source>
        <strain evidence="2 3">K1</strain>
    </source>
</reference>
<organism evidence="2 3">
    <name type="scientific">Thermus scotoductus</name>
    <dbReference type="NCBI Taxonomy" id="37636"/>
    <lineage>
        <taxon>Bacteria</taxon>
        <taxon>Thermotogati</taxon>
        <taxon>Deinococcota</taxon>
        <taxon>Deinococci</taxon>
        <taxon>Thermales</taxon>
        <taxon>Thermaceae</taxon>
        <taxon>Thermus</taxon>
    </lineage>
</organism>